<protein>
    <submittedName>
        <fullName evidence="2">Uncharacterized protein</fullName>
    </submittedName>
</protein>
<feature type="compositionally biased region" description="Polar residues" evidence="1">
    <location>
        <begin position="39"/>
        <end position="55"/>
    </location>
</feature>
<evidence type="ECO:0000313" key="3">
    <source>
        <dbReference type="Proteomes" id="UP001160148"/>
    </source>
</evidence>
<dbReference type="InterPro" id="IPR018648">
    <property type="entry name" value="DUF2076"/>
</dbReference>
<feature type="compositionally biased region" description="Basic and acidic residues" evidence="1">
    <location>
        <begin position="81"/>
        <end position="94"/>
    </location>
</feature>
<reference evidence="2 3" key="1">
    <citation type="submission" date="2023-01" db="EMBL/GenBank/DDBJ databases">
        <authorList>
            <person name="Whitehead M."/>
        </authorList>
    </citation>
    <scope>NUCLEOTIDE SEQUENCE [LARGE SCALE GENOMIC DNA]</scope>
</reference>
<feature type="compositionally biased region" description="Polar residues" evidence="1">
    <location>
        <begin position="17"/>
        <end position="32"/>
    </location>
</feature>
<organism evidence="2 3">
    <name type="scientific">Macrosiphum euphorbiae</name>
    <name type="common">potato aphid</name>
    <dbReference type="NCBI Taxonomy" id="13131"/>
    <lineage>
        <taxon>Eukaryota</taxon>
        <taxon>Metazoa</taxon>
        <taxon>Ecdysozoa</taxon>
        <taxon>Arthropoda</taxon>
        <taxon>Hexapoda</taxon>
        <taxon>Insecta</taxon>
        <taxon>Pterygota</taxon>
        <taxon>Neoptera</taxon>
        <taxon>Paraneoptera</taxon>
        <taxon>Hemiptera</taxon>
        <taxon>Sternorrhyncha</taxon>
        <taxon>Aphidomorpha</taxon>
        <taxon>Aphidoidea</taxon>
        <taxon>Aphididae</taxon>
        <taxon>Macrosiphini</taxon>
        <taxon>Macrosiphum</taxon>
    </lineage>
</organism>
<comment type="caution">
    <text evidence="2">The sequence shown here is derived from an EMBL/GenBank/DDBJ whole genome shotgun (WGS) entry which is preliminary data.</text>
</comment>
<proteinExistence type="predicted"/>
<dbReference type="EMBL" id="CARXXK010000002">
    <property type="protein sequence ID" value="CAI6352491.1"/>
    <property type="molecule type" value="Genomic_DNA"/>
</dbReference>
<dbReference type="Proteomes" id="UP001160148">
    <property type="component" value="Unassembled WGS sequence"/>
</dbReference>
<feature type="region of interest" description="Disordered" evidence="1">
    <location>
        <begin position="1"/>
        <end position="135"/>
    </location>
</feature>
<sequence length="135" mass="14538">MGSFCSKASKPIKQVMDKTSSTPQIRQPQVQSKLDKSSKSPAPTNKQPSSLSNQPRRGGGVLGEIAKQATGVAIGTAAGRKLSDMMFDNKKNESPTETDNSNNDVDYQIKNEELTEDGSDEQGDQGDEENDDDSD</sequence>
<gene>
    <name evidence="2" type="ORF">MEUPH1_LOCUS8727</name>
</gene>
<evidence type="ECO:0000256" key="1">
    <source>
        <dbReference type="SAM" id="MobiDB-lite"/>
    </source>
</evidence>
<feature type="compositionally biased region" description="Acidic residues" evidence="1">
    <location>
        <begin position="114"/>
        <end position="135"/>
    </location>
</feature>
<feature type="compositionally biased region" description="Polar residues" evidence="1">
    <location>
        <begin position="95"/>
        <end position="105"/>
    </location>
</feature>
<keyword evidence="3" id="KW-1185">Reference proteome</keyword>
<dbReference type="AlphaFoldDB" id="A0AAV0W9K1"/>
<dbReference type="Pfam" id="PF09849">
    <property type="entry name" value="DUF2076"/>
    <property type="match status" value="1"/>
</dbReference>
<accession>A0AAV0W9K1</accession>
<name>A0AAV0W9K1_9HEMI</name>
<evidence type="ECO:0000313" key="2">
    <source>
        <dbReference type="EMBL" id="CAI6352491.1"/>
    </source>
</evidence>